<dbReference type="STRING" id="89784.SAMN04489725_105192"/>
<evidence type="ECO:0000256" key="7">
    <source>
        <dbReference type="SAM" id="Phobius"/>
    </source>
</evidence>
<comment type="similarity">
    <text evidence="2">Belongs to the DoxX family.</text>
</comment>
<evidence type="ECO:0000256" key="5">
    <source>
        <dbReference type="ARBA" id="ARBA00022989"/>
    </source>
</evidence>
<evidence type="ECO:0000313" key="9">
    <source>
        <dbReference type="EMBL" id="SDW42131.1"/>
    </source>
</evidence>
<reference evidence="8" key="3">
    <citation type="submission" date="2023-02" db="EMBL/GenBank/DDBJ databases">
        <title>Proposal of a novel subspecies: Alicyclobacillus hesperidum subspecies aegle.</title>
        <authorList>
            <person name="Goto K."/>
            <person name="Fujii T."/>
            <person name="Yasui K."/>
            <person name="Mochida K."/>
            <person name="Kato-Tanaka Y."/>
            <person name="Morohoshi S."/>
            <person name="An S.Y."/>
            <person name="Kasai H."/>
            <person name="Yokota A."/>
        </authorList>
    </citation>
    <scope>NUCLEOTIDE SEQUENCE</scope>
    <source>
        <strain evidence="8">DSM 12766</strain>
    </source>
</reference>
<reference evidence="9" key="1">
    <citation type="submission" date="2016-10" db="EMBL/GenBank/DDBJ databases">
        <authorList>
            <person name="de Groot N.N."/>
        </authorList>
    </citation>
    <scope>NUCLEOTIDE SEQUENCE [LARGE SCALE GENOMIC DNA]</scope>
    <source>
        <strain evidence="9">DSM 12489</strain>
    </source>
</reference>
<dbReference type="EMBL" id="BSRA01000007">
    <property type="protein sequence ID" value="GLV13867.1"/>
    <property type="molecule type" value="Genomic_DNA"/>
</dbReference>
<feature type="transmembrane region" description="Helical" evidence="7">
    <location>
        <begin position="112"/>
        <end position="134"/>
    </location>
</feature>
<evidence type="ECO:0000256" key="4">
    <source>
        <dbReference type="ARBA" id="ARBA00022692"/>
    </source>
</evidence>
<protein>
    <submittedName>
        <fullName evidence="8 9">Oxidoreductase</fullName>
    </submittedName>
</protein>
<dbReference type="Proteomes" id="UP001157137">
    <property type="component" value="Unassembled WGS sequence"/>
</dbReference>
<feature type="transmembrane region" description="Helical" evidence="7">
    <location>
        <begin position="6"/>
        <end position="23"/>
    </location>
</feature>
<keyword evidence="5 7" id="KW-1133">Transmembrane helix</keyword>
<dbReference type="GO" id="GO:0005886">
    <property type="term" value="C:plasma membrane"/>
    <property type="evidence" value="ECO:0007669"/>
    <property type="project" value="UniProtKB-SubCell"/>
</dbReference>
<dbReference type="Pfam" id="PF07681">
    <property type="entry name" value="DoxX"/>
    <property type="match status" value="1"/>
</dbReference>
<keyword evidence="10" id="KW-1185">Reference proteome</keyword>
<reference evidence="10" key="2">
    <citation type="submission" date="2016-10" db="EMBL/GenBank/DDBJ databases">
        <authorList>
            <person name="Varghese N."/>
        </authorList>
    </citation>
    <scope>NUCLEOTIDE SEQUENCE [LARGE SCALE GENOMIC DNA]</scope>
    <source>
        <strain evidence="10">DSM 12489</strain>
    </source>
</reference>
<keyword evidence="4 7" id="KW-0812">Transmembrane</keyword>
<evidence type="ECO:0000256" key="1">
    <source>
        <dbReference type="ARBA" id="ARBA00004651"/>
    </source>
</evidence>
<dbReference type="PANTHER" id="PTHR33452:SF10">
    <property type="entry name" value="OXIDOREDUCTASE MHQP-RELATED"/>
    <property type="match status" value="1"/>
</dbReference>
<evidence type="ECO:0000313" key="10">
    <source>
        <dbReference type="Proteomes" id="UP000182589"/>
    </source>
</evidence>
<evidence type="ECO:0000256" key="3">
    <source>
        <dbReference type="ARBA" id="ARBA00022475"/>
    </source>
</evidence>
<dbReference type="Proteomes" id="UP000182589">
    <property type="component" value="Unassembled WGS sequence"/>
</dbReference>
<evidence type="ECO:0000313" key="8">
    <source>
        <dbReference type="EMBL" id="GLV13867.1"/>
    </source>
</evidence>
<dbReference type="AlphaFoldDB" id="A0A1H2TE01"/>
<evidence type="ECO:0000256" key="2">
    <source>
        <dbReference type="ARBA" id="ARBA00006679"/>
    </source>
</evidence>
<dbReference type="EMBL" id="FNOJ01000005">
    <property type="protein sequence ID" value="SDW42131.1"/>
    <property type="molecule type" value="Genomic_DNA"/>
</dbReference>
<dbReference type="PANTHER" id="PTHR33452">
    <property type="entry name" value="OXIDOREDUCTASE CATD-RELATED"/>
    <property type="match status" value="1"/>
</dbReference>
<accession>A0A1H2TE01</accession>
<name>A0A1H2TE01_9BACL</name>
<keyword evidence="3" id="KW-1003">Cell membrane</keyword>
<dbReference type="InterPro" id="IPR032808">
    <property type="entry name" value="DoxX"/>
</dbReference>
<dbReference type="InterPro" id="IPR051907">
    <property type="entry name" value="DoxX-like_oxidoreductase"/>
</dbReference>
<comment type="subcellular location">
    <subcellularLocation>
        <location evidence="1">Cell membrane</location>
        <topology evidence="1">Multi-pass membrane protein</topology>
    </subcellularLocation>
</comment>
<proteinExistence type="inferred from homology"/>
<organism evidence="9 10">
    <name type="scientific">Alicyclobacillus hesperidum</name>
    <dbReference type="NCBI Taxonomy" id="89784"/>
    <lineage>
        <taxon>Bacteria</taxon>
        <taxon>Bacillati</taxon>
        <taxon>Bacillota</taxon>
        <taxon>Bacilli</taxon>
        <taxon>Bacillales</taxon>
        <taxon>Alicyclobacillaceae</taxon>
        <taxon>Alicyclobacillus</taxon>
    </lineage>
</organism>
<feature type="transmembrane region" description="Helical" evidence="7">
    <location>
        <begin position="67"/>
        <end position="91"/>
    </location>
</feature>
<gene>
    <name evidence="8" type="ORF">Heshes_15510</name>
    <name evidence="9" type="ORF">SAMN04489725_105192</name>
</gene>
<sequence>MAHAGLADIGLLVVRLVMGLTFIGHGTQKLFGWFGGAGISGTGQWLESLGFRPGGRIWAVVAGTLEFLAGAMLCVGILLPVAAVFIIVVMLDAIITVHWRNGYWVDRGGFEYNVMLMATAFALACVGPGNYVLFTLP</sequence>
<keyword evidence="6 7" id="KW-0472">Membrane</keyword>
<evidence type="ECO:0000256" key="6">
    <source>
        <dbReference type="ARBA" id="ARBA00023136"/>
    </source>
</evidence>